<dbReference type="SUPFAM" id="SSF56801">
    <property type="entry name" value="Acetyl-CoA synthetase-like"/>
    <property type="match status" value="1"/>
</dbReference>
<sequence>MRLQVLTLAPTRDSYRQAEPCLANMLQDDAAAAYLPAPTTAAGTTALTQLTPYLPQLTARATLVVATSGTTGDPKYAQLGAAQLRASATATHQVLGGPGVWLLPLPPHHIAGIQVLLRSLAAGYEPALQDTRGGFSLDNFAAITHQLLERTPDSRHYTSIVPTQLHKILTASTHGEPAGRAALQALTSFDAILVGGAALSPELQRQATDAGVRLVHTYGASETAGGCVYDGVPLPGARVEIDAGTGRIWLGGDTIATGYLNKPHHVAWQRPGWFRTDDHGHWDTTHTPPRLHIDGRLDDAISSGGLTIFPDAVENALATHPAIAQVVVLGRPDERLGEHVAAVIVPATTPQATSSPPPTLAELRTWVMNAGLPATAAPRELIVRTSLPLKGIGKVDRRALQDSLRETAAPARALRSRRS</sequence>
<dbReference type="InterPro" id="IPR000873">
    <property type="entry name" value="AMP-dep_synth/lig_dom"/>
</dbReference>
<evidence type="ECO:0000313" key="3">
    <source>
        <dbReference type="EMBL" id="ALE18832.1"/>
    </source>
</evidence>
<dbReference type="PATRIC" id="fig|1562462.4.peg.651"/>
<organism evidence="3 5">
    <name type="scientific">Lawsonella clevelandensis</name>
    <dbReference type="NCBI Taxonomy" id="1528099"/>
    <lineage>
        <taxon>Bacteria</taxon>
        <taxon>Bacillati</taxon>
        <taxon>Actinomycetota</taxon>
        <taxon>Actinomycetes</taxon>
        <taxon>Mycobacteriales</taxon>
        <taxon>Lawsonellaceae</taxon>
        <taxon>Lawsonella</taxon>
    </lineage>
</organism>
<dbReference type="Proteomes" id="UP000324288">
    <property type="component" value="Chromosome"/>
</dbReference>
<dbReference type="InterPro" id="IPR025110">
    <property type="entry name" value="AMP-bd_C"/>
</dbReference>
<reference evidence="3" key="2">
    <citation type="journal article" date="2016" name="Int. J. Syst. Evol. Microbiol.">
        <title>Lawsonella clevelandensis gen. nov., sp. nov., a new member of the suborder Corynebacterineae isolated from human abscesses.</title>
        <authorList>
            <person name="Bell M.E."/>
            <person name="Bernard K.A."/>
            <person name="Harrington S.M."/>
            <person name="Patel N.B."/>
            <person name="Tucker T.A."/>
            <person name="Metcalfe M.G."/>
            <person name="McQuiston J.R."/>
        </authorList>
    </citation>
    <scope>NUCLEOTIDE SEQUENCE</scope>
    <source>
        <strain evidence="3">X1698</strain>
    </source>
</reference>
<dbReference type="EMBL" id="CP012390">
    <property type="protein sequence ID" value="ALE18832.1"/>
    <property type="molecule type" value="Genomic_DNA"/>
</dbReference>
<dbReference type="KEGG" id="cbq:AL705_03205"/>
<dbReference type="EMBL" id="LR584267">
    <property type="protein sequence ID" value="VHO00283.1"/>
    <property type="molecule type" value="Genomic_DNA"/>
</dbReference>
<reference evidence="3 5" key="1">
    <citation type="journal article" date="2015" name="Genome Announc.">
        <title>Complete Genome Sequences for Two Strains of a Novel Fastidious, Partially Acid-Fast, Gram-Positive Corynebacterineae Bacterium, Derived from Human Clinical Samples.</title>
        <authorList>
            <person name="Nicholson A.C."/>
            <person name="Bell M."/>
            <person name="Humrighouse B.W."/>
            <person name="McQuiston J.R."/>
        </authorList>
    </citation>
    <scope>NUCLEOTIDE SEQUENCE [LARGE SCALE GENOMIC DNA]</scope>
    <source>
        <strain evidence="3 5">X1698</strain>
    </source>
</reference>
<dbReference type="NCBIfam" id="NF005877">
    <property type="entry name" value="PRK07824.1"/>
    <property type="match status" value="1"/>
</dbReference>
<dbReference type="PANTHER" id="PTHR43201:SF32">
    <property type="entry name" value="2-SUCCINYLBENZOATE--COA LIGASE, CHLOROPLASTIC_PEROXISOMAL"/>
    <property type="match status" value="1"/>
</dbReference>
<dbReference type="AlphaFoldDB" id="A0A0M4LYY8"/>
<evidence type="ECO:0000259" key="1">
    <source>
        <dbReference type="Pfam" id="PF00501"/>
    </source>
</evidence>
<dbReference type="STRING" id="1528099.AL705_03205"/>
<dbReference type="GO" id="GO:0006631">
    <property type="term" value="P:fatty acid metabolic process"/>
    <property type="evidence" value="ECO:0007669"/>
    <property type="project" value="TreeGrafter"/>
</dbReference>
<evidence type="ECO:0000313" key="4">
    <source>
        <dbReference type="EMBL" id="VHO00283.1"/>
    </source>
</evidence>
<dbReference type="InterPro" id="IPR045851">
    <property type="entry name" value="AMP-bd_C_sf"/>
</dbReference>
<name>A0A0M4LYY8_9ACTN</name>
<dbReference type="Gene3D" id="3.30.300.30">
    <property type="match status" value="1"/>
</dbReference>
<accession>A0A0M4LYY8</accession>
<dbReference type="Pfam" id="PF00501">
    <property type="entry name" value="AMP-binding"/>
    <property type="match status" value="1"/>
</dbReference>
<evidence type="ECO:0000313" key="6">
    <source>
        <dbReference type="Proteomes" id="UP000324288"/>
    </source>
</evidence>
<feature type="domain" description="AMP-dependent synthetase/ligase" evidence="1">
    <location>
        <begin position="64"/>
        <end position="260"/>
    </location>
</feature>
<dbReference type="Gene3D" id="3.40.50.12780">
    <property type="entry name" value="N-terminal domain of ligase-like"/>
    <property type="match status" value="1"/>
</dbReference>
<dbReference type="GeneID" id="84894604"/>
<dbReference type="InterPro" id="IPR042099">
    <property type="entry name" value="ANL_N_sf"/>
</dbReference>
<keyword evidence="6" id="KW-1185">Reference proteome</keyword>
<dbReference type="Pfam" id="PF13193">
    <property type="entry name" value="AMP-binding_C"/>
    <property type="match status" value="1"/>
</dbReference>
<evidence type="ECO:0000313" key="5">
    <source>
        <dbReference type="Proteomes" id="UP000068137"/>
    </source>
</evidence>
<dbReference type="GO" id="GO:0031956">
    <property type="term" value="F:medium-chain fatty acid-CoA ligase activity"/>
    <property type="evidence" value="ECO:0007669"/>
    <property type="project" value="TreeGrafter"/>
</dbReference>
<keyword evidence="4" id="KW-0436">Ligase</keyword>
<dbReference type="Proteomes" id="UP000068137">
    <property type="component" value="Chromosome"/>
</dbReference>
<protein>
    <submittedName>
        <fullName evidence="4">Putative 2-succinylbenzoate--CoA ligase</fullName>
    </submittedName>
</protein>
<gene>
    <name evidence="4" type="primary">menE_1</name>
    <name evidence="3" type="ORF">AL705_03205</name>
    <name evidence="4" type="ORF">LC603019_00628</name>
</gene>
<dbReference type="RefSeq" id="WP_053961781.1">
    <property type="nucleotide sequence ID" value="NZ_CP009312.1"/>
</dbReference>
<evidence type="ECO:0000259" key="2">
    <source>
        <dbReference type="Pfam" id="PF13193"/>
    </source>
</evidence>
<feature type="domain" description="AMP-binding enzyme C-terminal" evidence="2">
    <location>
        <begin position="313"/>
        <end position="394"/>
    </location>
</feature>
<proteinExistence type="predicted"/>
<reference evidence="4 6" key="3">
    <citation type="submission" date="2019-04" db="EMBL/GenBank/DDBJ databases">
        <authorList>
            <person name="Seth-Smith MB H."/>
            <person name="Seth-Smith H."/>
        </authorList>
    </citation>
    <scope>NUCLEOTIDE SEQUENCE [LARGE SCALE GENOMIC DNA]</scope>
    <source>
        <strain evidence="4">USB-603019</strain>
    </source>
</reference>
<dbReference type="OrthoDB" id="9803968at2"/>
<dbReference type="PANTHER" id="PTHR43201">
    <property type="entry name" value="ACYL-COA SYNTHETASE"/>
    <property type="match status" value="1"/>
</dbReference>